<evidence type="ECO:0008006" key="4">
    <source>
        <dbReference type="Google" id="ProtNLM"/>
    </source>
</evidence>
<keyword evidence="1" id="KW-0472">Membrane</keyword>
<feature type="transmembrane region" description="Helical" evidence="1">
    <location>
        <begin position="107"/>
        <end position="127"/>
    </location>
</feature>
<name>A0ABT9R6F8_9ACTN</name>
<dbReference type="Proteomes" id="UP001230426">
    <property type="component" value="Unassembled WGS sequence"/>
</dbReference>
<evidence type="ECO:0000313" key="2">
    <source>
        <dbReference type="EMBL" id="MDP9864823.1"/>
    </source>
</evidence>
<feature type="transmembrane region" description="Helical" evidence="1">
    <location>
        <begin position="68"/>
        <end position="87"/>
    </location>
</feature>
<proteinExistence type="predicted"/>
<comment type="caution">
    <text evidence="2">The sequence shown here is derived from an EMBL/GenBank/DDBJ whole genome shotgun (WGS) entry which is preliminary data.</text>
</comment>
<keyword evidence="1" id="KW-1133">Transmembrane helix</keyword>
<keyword evidence="3" id="KW-1185">Reference proteome</keyword>
<reference evidence="2 3" key="1">
    <citation type="submission" date="2023-07" db="EMBL/GenBank/DDBJ databases">
        <title>Sequencing the genomes of 1000 actinobacteria strains.</title>
        <authorList>
            <person name="Klenk H.-P."/>
        </authorList>
    </citation>
    <scope>NUCLEOTIDE SEQUENCE [LARGE SCALE GENOMIC DNA]</scope>
    <source>
        <strain evidence="2 3">DSM 44109</strain>
    </source>
</reference>
<dbReference type="RefSeq" id="WP_306863318.1">
    <property type="nucleotide sequence ID" value="NZ_JAUSRB010000002.1"/>
</dbReference>
<evidence type="ECO:0000313" key="3">
    <source>
        <dbReference type="Proteomes" id="UP001230426"/>
    </source>
</evidence>
<dbReference type="EMBL" id="JAUSRB010000002">
    <property type="protein sequence ID" value="MDP9864823.1"/>
    <property type="molecule type" value="Genomic_DNA"/>
</dbReference>
<organism evidence="2 3">
    <name type="scientific">Streptosporangium brasiliense</name>
    <dbReference type="NCBI Taxonomy" id="47480"/>
    <lineage>
        <taxon>Bacteria</taxon>
        <taxon>Bacillati</taxon>
        <taxon>Actinomycetota</taxon>
        <taxon>Actinomycetes</taxon>
        <taxon>Streptosporangiales</taxon>
        <taxon>Streptosporangiaceae</taxon>
        <taxon>Streptosporangium</taxon>
    </lineage>
</organism>
<protein>
    <recommendedName>
        <fullName evidence="4">Lipoprotein</fullName>
    </recommendedName>
</protein>
<feature type="transmembrane region" description="Helical" evidence="1">
    <location>
        <begin position="35"/>
        <end position="56"/>
    </location>
</feature>
<evidence type="ECO:0000256" key="1">
    <source>
        <dbReference type="SAM" id="Phobius"/>
    </source>
</evidence>
<gene>
    <name evidence="2" type="ORF">J2S55_004089</name>
</gene>
<sequence>MSGYRMVGYAAGAGLVLLGFAGLLADADQTRPLSWAVWFGGILIAHDLLLVPLVLATGVLTRRMRRPYRAALVIGAVITLVALPMVLGFGRRADNPSQLPLDYGLNLVVILAVIAAAGFAAGTLARVREARPPRPRG</sequence>
<keyword evidence="1" id="KW-0812">Transmembrane</keyword>
<accession>A0ABT9R6F8</accession>